<dbReference type="SFLD" id="SFLDG01086">
    <property type="entry name" value="elongater_protein-like"/>
    <property type="match status" value="1"/>
</dbReference>
<proteinExistence type="predicted"/>
<evidence type="ECO:0000256" key="4">
    <source>
        <dbReference type="ARBA" id="ARBA00022723"/>
    </source>
</evidence>
<dbReference type="PANTHER" id="PTHR11135:SF0">
    <property type="entry name" value="ELONGATOR COMPLEX PROTEIN 3"/>
    <property type="match status" value="1"/>
</dbReference>
<dbReference type="Gene3D" id="3.80.30.20">
    <property type="entry name" value="tm_1862 like domain"/>
    <property type="match status" value="1"/>
</dbReference>
<reference evidence="8 9" key="1">
    <citation type="submission" date="2023-07" db="EMBL/GenBank/DDBJ databases">
        <title>Genomic Encyclopedia of Type Strains, Phase IV (KMG-IV): sequencing the most valuable type-strain genomes for metagenomic binning, comparative biology and taxonomic classification.</title>
        <authorList>
            <person name="Goeker M."/>
        </authorList>
    </citation>
    <scope>NUCLEOTIDE SEQUENCE [LARGE SCALE GENOMIC DNA]</scope>
    <source>
        <strain evidence="8 9">DSM 1400</strain>
    </source>
</reference>
<dbReference type="PROSITE" id="PS51918">
    <property type="entry name" value="RADICAL_SAM"/>
    <property type="match status" value="1"/>
</dbReference>
<accession>A0ABU0JPK7</accession>
<dbReference type="InterPro" id="IPR032432">
    <property type="entry name" value="Radical_SAM_C"/>
</dbReference>
<dbReference type="SFLD" id="SFLDS00029">
    <property type="entry name" value="Radical_SAM"/>
    <property type="match status" value="1"/>
</dbReference>
<feature type="domain" description="Radical SAM core" evidence="7">
    <location>
        <begin position="1"/>
        <end position="249"/>
    </location>
</feature>
<dbReference type="SMART" id="SM00729">
    <property type="entry name" value="Elp3"/>
    <property type="match status" value="1"/>
</dbReference>
<keyword evidence="4" id="KW-0479">Metal-binding</keyword>
<keyword evidence="2" id="KW-0004">4Fe-4S</keyword>
<dbReference type="CDD" id="cd01335">
    <property type="entry name" value="Radical_SAM"/>
    <property type="match status" value="1"/>
</dbReference>
<dbReference type="InterPro" id="IPR007197">
    <property type="entry name" value="rSAM"/>
</dbReference>
<evidence type="ECO:0000313" key="9">
    <source>
        <dbReference type="Proteomes" id="UP001224418"/>
    </source>
</evidence>
<dbReference type="SFLD" id="SFLDG01082">
    <property type="entry name" value="B12-binding_domain_containing"/>
    <property type="match status" value="1"/>
</dbReference>
<comment type="caution">
    <text evidence="8">The sequence shown here is derived from an EMBL/GenBank/DDBJ whole genome shotgun (WGS) entry which is preliminary data.</text>
</comment>
<keyword evidence="5" id="KW-0408">Iron</keyword>
<dbReference type="Pfam" id="PF16199">
    <property type="entry name" value="Radical_SAM_C"/>
    <property type="match status" value="1"/>
</dbReference>
<keyword evidence="9" id="KW-1185">Reference proteome</keyword>
<dbReference type="PANTHER" id="PTHR11135">
    <property type="entry name" value="HISTONE ACETYLTRANSFERASE-RELATED"/>
    <property type="match status" value="1"/>
</dbReference>
<evidence type="ECO:0000313" key="8">
    <source>
        <dbReference type="EMBL" id="MDQ0479017.1"/>
    </source>
</evidence>
<dbReference type="Pfam" id="PF04055">
    <property type="entry name" value="Radical_SAM"/>
    <property type="match status" value="1"/>
</dbReference>
<name>A0ABU0JPK7_HATLI</name>
<dbReference type="InterPro" id="IPR058240">
    <property type="entry name" value="rSAM_sf"/>
</dbReference>
<evidence type="ECO:0000256" key="6">
    <source>
        <dbReference type="ARBA" id="ARBA00023014"/>
    </source>
</evidence>
<evidence type="ECO:0000256" key="2">
    <source>
        <dbReference type="ARBA" id="ARBA00022485"/>
    </source>
</evidence>
<keyword evidence="6" id="KW-0411">Iron-sulfur</keyword>
<comment type="cofactor">
    <cofactor evidence="1">
        <name>[4Fe-4S] cluster</name>
        <dbReference type="ChEBI" id="CHEBI:49883"/>
    </cofactor>
</comment>
<dbReference type="SUPFAM" id="SSF102114">
    <property type="entry name" value="Radical SAM enzymes"/>
    <property type="match status" value="1"/>
</dbReference>
<dbReference type="RefSeq" id="WP_307355148.1">
    <property type="nucleotide sequence ID" value="NZ_BAAACJ010000041.1"/>
</dbReference>
<dbReference type="InterPro" id="IPR006638">
    <property type="entry name" value="Elp3/MiaA/NifB-like_rSAM"/>
</dbReference>
<evidence type="ECO:0000256" key="5">
    <source>
        <dbReference type="ARBA" id="ARBA00023004"/>
    </source>
</evidence>
<keyword evidence="3" id="KW-0949">S-adenosyl-L-methionine</keyword>
<evidence type="ECO:0000259" key="7">
    <source>
        <dbReference type="PROSITE" id="PS51918"/>
    </source>
</evidence>
<organism evidence="8 9">
    <name type="scientific">Hathewaya limosa</name>
    <name type="common">Clostridium limosum</name>
    <dbReference type="NCBI Taxonomy" id="1536"/>
    <lineage>
        <taxon>Bacteria</taxon>
        <taxon>Bacillati</taxon>
        <taxon>Bacillota</taxon>
        <taxon>Clostridia</taxon>
        <taxon>Eubacteriales</taxon>
        <taxon>Clostridiaceae</taxon>
        <taxon>Hathewaya</taxon>
    </lineage>
</organism>
<dbReference type="Proteomes" id="UP001224418">
    <property type="component" value="Unassembled WGS sequence"/>
</dbReference>
<gene>
    <name evidence="8" type="ORF">QOZ93_000745</name>
</gene>
<sequence length="372" mass="42931">MSRSHYIIPIFVPHIGCPHNCVFCNQNTITGKKEIKDSNVQEITKKSCRNIIEEYLNTINKYGNEEKVIEVSFFGGTFTAIPLEKQIELLEVAYEYKCKEKINFIRLSTRPDYIDISELNILKKYGVDIIELGVQSLDNDVLKCSGRGHSSDVVKTASNLIKEFNITLGIQVMLGLPCDNFAKDIKTAKEVCEIKPDICRIYPSLVIKDTPMETMFKKGEYTPYSLKETIEICKIVYSMFISNDINVIRVGLQPTEDINEGAEVVTGPFHPAFRELMESSLLNEMIFKFLKDINSKEIQIIINPKNVSKLYSNKKYYFNEYNHKYYNGNIEVIQDFNVEKDEIKIKIQETCKTMSFKKFLEIKSKEGNKYLL</sequence>
<dbReference type="EMBL" id="JAUSWN010000004">
    <property type="protein sequence ID" value="MDQ0479017.1"/>
    <property type="molecule type" value="Genomic_DNA"/>
</dbReference>
<dbReference type="InterPro" id="IPR023404">
    <property type="entry name" value="rSAM_horseshoe"/>
</dbReference>
<dbReference type="InterPro" id="IPR039661">
    <property type="entry name" value="ELP3"/>
</dbReference>
<protein>
    <submittedName>
        <fullName evidence="8">Histone acetyltransferase (RNA polymerase elongator complex component)</fullName>
    </submittedName>
</protein>
<evidence type="ECO:0000256" key="3">
    <source>
        <dbReference type="ARBA" id="ARBA00022691"/>
    </source>
</evidence>
<evidence type="ECO:0000256" key="1">
    <source>
        <dbReference type="ARBA" id="ARBA00001966"/>
    </source>
</evidence>